<dbReference type="InterPro" id="IPR036420">
    <property type="entry name" value="BRCT_dom_sf"/>
</dbReference>
<evidence type="ECO:0000256" key="8">
    <source>
        <dbReference type="ARBA" id="ARBA00022499"/>
    </source>
</evidence>
<dbReference type="InterPro" id="IPR001841">
    <property type="entry name" value="Znf_RING"/>
</dbReference>
<keyword evidence="38" id="KW-1185">Reference proteome</keyword>
<evidence type="ECO:0000256" key="10">
    <source>
        <dbReference type="ARBA" id="ARBA00022553"/>
    </source>
</evidence>
<name>A0A8C0VH76_CYACU</name>
<dbReference type="GO" id="GO:0000724">
    <property type="term" value="P:double-strand break repair via homologous recombination"/>
    <property type="evidence" value="ECO:0007669"/>
    <property type="project" value="TreeGrafter"/>
</dbReference>
<dbReference type="Gene3D" id="3.40.50.10190">
    <property type="entry name" value="BRCT domain"/>
    <property type="match status" value="2"/>
</dbReference>
<dbReference type="GO" id="GO:0008270">
    <property type="term" value="F:zinc ion binding"/>
    <property type="evidence" value="ECO:0007669"/>
    <property type="project" value="UniProtKB-KW"/>
</dbReference>
<keyword evidence="24" id="KW-0010">Activator</keyword>
<evidence type="ECO:0000256" key="22">
    <source>
        <dbReference type="ARBA" id="ARBA00023098"/>
    </source>
</evidence>
<feature type="compositionally biased region" description="Basic and acidic residues" evidence="34">
    <location>
        <begin position="328"/>
        <end position="337"/>
    </location>
</feature>
<organism evidence="37 38">
    <name type="scientific">Cyanistes caeruleus</name>
    <name type="common">Eurasian blue tit</name>
    <name type="synonym">Parus caeruleus</name>
    <dbReference type="NCBI Taxonomy" id="156563"/>
    <lineage>
        <taxon>Eukaryota</taxon>
        <taxon>Metazoa</taxon>
        <taxon>Chordata</taxon>
        <taxon>Craniata</taxon>
        <taxon>Vertebrata</taxon>
        <taxon>Euteleostomi</taxon>
        <taxon>Archelosauria</taxon>
        <taxon>Archosauria</taxon>
        <taxon>Dinosauria</taxon>
        <taxon>Saurischia</taxon>
        <taxon>Theropoda</taxon>
        <taxon>Coelurosauria</taxon>
        <taxon>Aves</taxon>
        <taxon>Neognathae</taxon>
        <taxon>Neoaves</taxon>
        <taxon>Telluraves</taxon>
        <taxon>Australaves</taxon>
        <taxon>Passeriformes</taxon>
        <taxon>Paridae</taxon>
        <taxon>Cyanistes</taxon>
    </lineage>
</organism>
<dbReference type="GO" id="GO:0003677">
    <property type="term" value="F:DNA binding"/>
    <property type="evidence" value="ECO:0007669"/>
    <property type="project" value="UniProtKB-KW"/>
</dbReference>
<keyword evidence="9" id="KW-0444">Lipid biosynthesis</keyword>
<dbReference type="GO" id="GO:0031436">
    <property type="term" value="C:BRCA1-BARD1 complex"/>
    <property type="evidence" value="ECO:0007669"/>
    <property type="project" value="TreeGrafter"/>
</dbReference>
<gene>
    <name evidence="37" type="primary">BRCA1</name>
</gene>
<dbReference type="GO" id="GO:0045944">
    <property type="term" value="P:positive regulation of transcription by RNA polymerase II"/>
    <property type="evidence" value="ECO:0007669"/>
    <property type="project" value="TreeGrafter"/>
</dbReference>
<dbReference type="Ensembl" id="ENSCCET00000036141.1">
    <property type="protein sequence ID" value="ENSCCEP00000023999.1"/>
    <property type="gene ID" value="ENSCCEG00000021387.1"/>
</dbReference>
<evidence type="ECO:0000256" key="16">
    <source>
        <dbReference type="ARBA" id="ARBA00022786"/>
    </source>
</evidence>
<dbReference type="PROSITE" id="PS50172">
    <property type="entry name" value="BRCT"/>
    <property type="match status" value="2"/>
</dbReference>
<evidence type="ECO:0000256" key="18">
    <source>
        <dbReference type="ARBA" id="ARBA00022833"/>
    </source>
</evidence>
<keyword evidence="16" id="KW-0833">Ubl conjugation pathway</keyword>
<dbReference type="CDD" id="cd17721">
    <property type="entry name" value="BRCT_BRCA1_rpt2"/>
    <property type="match status" value="1"/>
</dbReference>
<evidence type="ECO:0000256" key="34">
    <source>
        <dbReference type="SAM" id="MobiDB-lite"/>
    </source>
</evidence>
<dbReference type="AlphaFoldDB" id="A0A8C0VH76"/>
<keyword evidence="13" id="KW-0677">Repeat</keyword>
<evidence type="ECO:0000256" key="2">
    <source>
        <dbReference type="ARBA" id="ARBA00004123"/>
    </source>
</evidence>
<evidence type="ECO:0000256" key="30">
    <source>
        <dbReference type="ARBA" id="ARBA00023306"/>
    </source>
</evidence>
<feature type="domain" description="RING-type" evidence="35">
    <location>
        <begin position="24"/>
        <end position="66"/>
    </location>
</feature>
<keyword evidence="11" id="KW-0808">Transferase</keyword>
<evidence type="ECO:0000313" key="37">
    <source>
        <dbReference type="Ensembl" id="ENSCCEP00000023999.1"/>
    </source>
</evidence>
<evidence type="ECO:0000256" key="13">
    <source>
        <dbReference type="ARBA" id="ARBA00022737"/>
    </source>
</evidence>
<dbReference type="GO" id="GO:0070531">
    <property type="term" value="C:BRCA1-A complex"/>
    <property type="evidence" value="ECO:0007669"/>
    <property type="project" value="TreeGrafter"/>
</dbReference>
<evidence type="ECO:0000256" key="9">
    <source>
        <dbReference type="ARBA" id="ARBA00022516"/>
    </source>
</evidence>
<reference evidence="37" key="2">
    <citation type="submission" date="2025-09" db="UniProtKB">
        <authorList>
            <consortium name="Ensembl"/>
        </authorList>
    </citation>
    <scope>IDENTIFICATION</scope>
</reference>
<keyword evidence="30" id="KW-0131">Cell cycle</keyword>
<dbReference type="InterPro" id="IPR013083">
    <property type="entry name" value="Znf_RING/FYVE/PHD"/>
</dbReference>
<comment type="catalytic activity">
    <reaction evidence="1">
        <text>S-ubiquitinyl-[E2 ubiquitin-conjugating enzyme]-L-cysteine + [acceptor protein]-L-lysine = [E2 ubiquitin-conjugating enzyme]-L-cysteine + N(6)-ubiquitinyl-[acceptor protein]-L-lysine.</text>
        <dbReference type="EC" id="2.3.2.27"/>
    </reaction>
</comment>
<evidence type="ECO:0000256" key="4">
    <source>
        <dbReference type="ARBA" id="ARBA00004496"/>
    </source>
</evidence>
<evidence type="ECO:0000256" key="1">
    <source>
        <dbReference type="ARBA" id="ARBA00000900"/>
    </source>
</evidence>
<keyword evidence="7" id="KW-0963">Cytoplasm</keyword>
<evidence type="ECO:0000259" key="35">
    <source>
        <dbReference type="PROSITE" id="PS50089"/>
    </source>
</evidence>
<dbReference type="FunFam" id="3.40.50.10190:FF:000006">
    <property type="entry name" value="Breast cancer type 1 susceptibility protein homolog"/>
    <property type="match status" value="1"/>
</dbReference>
<keyword evidence="25" id="KW-0275">Fatty acid biosynthesis</keyword>
<evidence type="ECO:0000256" key="11">
    <source>
        <dbReference type="ARBA" id="ARBA00022679"/>
    </source>
</evidence>
<evidence type="ECO:0000256" key="24">
    <source>
        <dbReference type="ARBA" id="ARBA00023159"/>
    </source>
</evidence>
<evidence type="ECO:0000256" key="29">
    <source>
        <dbReference type="ARBA" id="ARBA00023242"/>
    </source>
</evidence>
<feature type="compositionally biased region" description="Basic and acidic residues" evidence="34">
    <location>
        <begin position="351"/>
        <end position="399"/>
    </location>
</feature>
<evidence type="ECO:0000313" key="38">
    <source>
        <dbReference type="Proteomes" id="UP000694410"/>
    </source>
</evidence>
<keyword evidence="26" id="KW-0804">Transcription</keyword>
<keyword evidence="17" id="KW-0276">Fatty acid metabolism</keyword>
<keyword evidence="33" id="KW-0175">Coiled coil</keyword>
<feature type="region of interest" description="Disordered" evidence="34">
    <location>
        <begin position="162"/>
        <end position="182"/>
    </location>
</feature>
<proteinExistence type="predicted"/>
<keyword evidence="27" id="KW-0233">DNA recombination</keyword>
<keyword evidence="8" id="KW-1017">Isopeptide bond</keyword>
<dbReference type="GO" id="GO:0007095">
    <property type="term" value="P:mitotic G2 DNA damage checkpoint signaling"/>
    <property type="evidence" value="ECO:0007669"/>
    <property type="project" value="TreeGrafter"/>
</dbReference>
<dbReference type="PROSITE" id="PS50089">
    <property type="entry name" value="ZF_RING_2"/>
    <property type="match status" value="1"/>
</dbReference>
<keyword evidence="23" id="KW-0238">DNA-binding</keyword>
<dbReference type="GO" id="GO:0070013">
    <property type="term" value="C:intracellular organelle lumen"/>
    <property type="evidence" value="ECO:0007669"/>
    <property type="project" value="UniProtKB-ARBA"/>
</dbReference>
<dbReference type="PANTHER" id="PTHR13763">
    <property type="entry name" value="BREAST CANCER TYPE 1 SUSCEPTIBILITY PROTEIN BRCA1"/>
    <property type="match status" value="1"/>
</dbReference>
<dbReference type="PANTHER" id="PTHR13763:SF0">
    <property type="entry name" value="BREAST CANCER TYPE 1 SUSCEPTIBILITY PROTEIN"/>
    <property type="match status" value="1"/>
</dbReference>
<dbReference type="InterPro" id="IPR031099">
    <property type="entry name" value="BRCA1-associated"/>
</dbReference>
<evidence type="ECO:0000256" key="27">
    <source>
        <dbReference type="ARBA" id="ARBA00023172"/>
    </source>
</evidence>
<keyword evidence="28" id="KW-0234">DNA repair</keyword>
<dbReference type="GO" id="GO:0043009">
    <property type="term" value="P:chordate embryonic development"/>
    <property type="evidence" value="ECO:0007669"/>
    <property type="project" value="TreeGrafter"/>
</dbReference>
<evidence type="ECO:0000256" key="15">
    <source>
        <dbReference type="ARBA" id="ARBA00022771"/>
    </source>
</evidence>
<evidence type="ECO:0000256" key="26">
    <source>
        <dbReference type="ARBA" id="ARBA00023163"/>
    </source>
</evidence>
<dbReference type="GO" id="GO:0005694">
    <property type="term" value="C:chromosome"/>
    <property type="evidence" value="ECO:0007669"/>
    <property type="project" value="UniProtKB-SubCell"/>
</dbReference>
<dbReference type="Gene3D" id="3.30.40.10">
    <property type="entry name" value="Zinc/RING finger domain, C3HC4 (zinc finger)"/>
    <property type="match status" value="1"/>
</dbReference>
<sequence>MDFSVIAIGQVQNVLSAMQKILECPICLDVVQEPVSTKCDHIFCRFCIFKHISKKKKGVVECPLCKTEVSKRSLKENSRFKQLIEGLLETIHAFELDTGVKFLKSHYLHKTSTEVTAAESLCKESSVIQSKGFRNRRKSAKGNGQENLTLQEASVNIQLTDAKMCRSRNKPQKSDSQKGTYIDLGSESSEEFFKQASKTGFEDKVTIQISSQERLEELESAEKGNENSCSAQPDKLCAKETMLPNVRGEASGYDSEISVVEDSCGPFSQGEILTTQQKNAMQKSLRKLQQEMAVLEAALKQNGSQTCEVLPVHRELPHSSTEGALETDQIREGKNRSPELVLPSSKSSSTKRSDLEKGPECDCVLKKETPSEKTKPVQEALQEHRQCQLEEENSKEKKSGTGQHSASVSSLSGNVTQCPENSSCSVRLFTPQAAEATDEPVVAQNTDKSCGPGHKLKRSGCFPVPVLHNATGEKNYTSPVVTKRKEMSIVASGLNHSEHLVVQKFVKKTQSTLSNHITEGTTHVIMKTDEELVCERTLKYFLGIAGGKWVVSYQWIIQSFKEGRILDEENFEVRGDVINGRNHQGPKRARQALTEKIFKGFEICCCGPFTDMTTEHLEWMVELCGASVVKQPDLFTHTANSTAVVVVQPDAWKEDVDYRAIHQQSNVAVVTREWVLDSVACYECQEFSAYLLS</sequence>
<dbReference type="CDD" id="cd16498">
    <property type="entry name" value="RING-HC_BRCA1"/>
    <property type="match status" value="1"/>
</dbReference>
<dbReference type="InterPro" id="IPR017907">
    <property type="entry name" value="Znf_RING_CS"/>
</dbReference>
<accession>A0A8C0VH76</accession>
<feature type="region of interest" description="Disordered" evidence="34">
    <location>
        <begin position="311"/>
        <end position="418"/>
    </location>
</feature>
<dbReference type="PROSITE" id="PS00518">
    <property type="entry name" value="ZF_RING_1"/>
    <property type="match status" value="1"/>
</dbReference>
<dbReference type="PIRSF" id="PIRSF001734">
    <property type="entry name" value="BRCA1"/>
    <property type="match status" value="1"/>
</dbReference>
<keyword evidence="21" id="KW-0805">Transcription regulation</keyword>
<dbReference type="SMART" id="SM00292">
    <property type="entry name" value="BRCT"/>
    <property type="match status" value="2"/>
</dbReference>
<keyword evidence="19" id="KW-0832">Ubl conjugation</keyword>
<dbReference type="SUPFAM" id="SSF52113">
    <property type="entry name" value="BRCT domain"/>
    <property type="match status" value="2"/>
</dbReference>
<keyword evidence="14" id="KW-0227">DNA damage</keyword>
<dbReference type="GO" id="GO:0006633">
    <property type="term" value="P:fatty acid biosynthetic process"/>
    <property type="evidence" value="ECO:0007669"/>
    <property type="project" value="UniProtKB-KW"/>
</dbReference>
<evidence type="ECO:0000256" key="3">
    <source>
        <dbReference type="ARBA" id="ARBA00004286"/>
    </source>
</evidence>
<keyword evidence="10" id="KW-0597">Phosphoprotein</keyword>
<keyword evidence="29" id="KW-0539">Nucleus</keyword>
<dbReference type="GO" id="GO:0061630">
    <property type="term" value="F:ubiquitin protein ligase activity"/>
    <property type="evidence" value="ECO:0007669"/>
    <property type="project" value="UniProtKB-EC"/>
</dbReference>
<dbReference type="InterPro" id="IPR001357">
    <property type="entry name" value="BRCT_dom"/>
</dbReference>
<keyword evidence="6" id="KW-0158">Chromosome</keyword>
<evidence type="ECO:0000256" key="6">
    <source>
        <dbReference type="ARBA" id="ARBA00022454"/>
    </source>
</evidence>
<feature type="coiled-coil region" evidence="33">
    <location>
        <begin position="278"/>
        <end position="305"/>
    </location>
</feature>
<evidence type="ECO:0000256" key="20">
    <source>
        <dbReference type="ARBA" id="ARBA00022990"/>
    </source>
</evidence>
<comment type="subcellular location">
    <subcellularLocation>
        <location evidence="3">Chromosome</location>
    </subcellularLocation>
    <subcellularLocation>
        <location evidence="4">Cytoplasm</location>
    </subcellularLocation>
    <subcellularLocation>
        <location evidence="2">Nucleus</location>
    </subcellularLocation>
</comment>
<evidence type="ECO:0000256" key="31">
    <source>
        <dbReference type="ARBA" id="ARBA00031556"/>
    </source>
</evidence>
<dbReference type="EC" id="2.3.2.27" evidence="5"/>
<evidence type="ECO:0000256" key="23">
    <source>
        <dbReference type="ARBA" id="ARBA00023125"/>
    </source>
</evidence>
<dbReference type="CDD" id="cd17735">
    <property type="entry name" value="BRCT_BRCA1_rpt1"/>
    <property type="match status" value="1"/>
</dbReference>
<evidence type="ECO:0000256" key="28">
    <source>
        <dbReference type="ARBA" id="ARBA00023204"/>
    </source>
</evidence>
<evidence type="ECO:0000256" key="12">
    <source>
        <dbReference type="ARBA" id="ARBA00022723"/>
    </source>
</evidence>
<keyword evidence="12" id="KW-0479">Metal-binding</keyword>
<evidence type="ECO:0000256" key="19">
    <source>
        <dbReference type="ARBA" id="ARBA00022843"/>
    </source>
</evidence>
<evidence type="ECO:0000256" key="17">
    <source>
        <dbReference type="ARBA" id="ARBA00022832"/>
    </source>
</evidence>
<feature type="domain" description="BRCT" evidence="36">
    <location>
        <begin position="593"/>
        <end position="692"/>
    </location>
</feature>
<reference evidence="37" key="1">
    <citation type="submission" date="2025-08" db="UniProtKB">
        <authorList>
            <consortium name="Ensembl"/>
        </authorList>
    </citation>
    <scope>IDENTIFICATION</scope>
</reference>
<dbReference type="SUPFAM" id="SSF57850">
    <property type="entry name" value="RING/U-box"/>
    <property type="match status" value="1"/>
</dbReference>
<feature type="domain" description="BRCT" evidence="36">
    <location>
        <begin position="502"/>
        <end position="573"/>
    </location>
</feature>
<keyword evidence="15 32" id="KW-0863">Zinc-finger</keyword>
<evidence type="ECO:0000256" key="5">
    <source>
        <dbReference type="ARBA" id="ARBA00012483"/>
    </source>
</evidence>
<evidence type="ECO:0000256" key="33">
    <source>
        <dbReference type="SAM" id="Coils"/>
    </source>
</evidence>
<dbReference type="InterPro" id="IPR018957">
    <property type="entry name" value="Znf_C3HC4_RING-type"/>
</dbReference>
<evidence type="ECO:0000256" key="14">
    <source>
        <dbReference type="ARBA" id="ARBA00022763"/>
    </source>
</evidence>
<protein>
    <recommendedName>
        <fullName evidence="5">RING-type E3 ubiquitin transferase</fullName>
        <ecNumber evidence="5">2.3.2.27</ecNumber>
    </recommendedName>
    <alternativeName>
        <fullName evidence="31">RING-type E3 ubiquitin transferase BRCA1</fullName>
    </alternativeName>
</protein>
<feature type="compositionally biased region" description="Polar residues" evidence="34">
    <location>
        <begin position="400"/>
        <end position="418"/>
    </location>
</feature>
<dbReference type="Pfam" id="PF00533">
    <property type="entry name" value="BRCT"/>
    <property type="match status" value="2"/>
</dbReference>
<dbReference type="Pfam" id="PF00097">
    <property type="entry name" value="zf-C3HC4"/>
    <property type="match status" value="1"/>
</dbReference>
<dbReference type="FunFam" id="3.30.40.10:FF:000213">
    <property type="entry name" value="Breast cancer type 1 susceptibility protein homolog"/>
    <property type="match status" value="1"/>
</dbReference>
<evidence type="ECO:0000256" key="7">
    <source>
        <dbReference type="ARBA" id="ARBA00022490"/>
    </source>
</evidence>
<evidence type="ECO:0000256" key="25">
    <source>
        <dbReference type="ARBA" id="ARBA00023160"/>
    </source>
</evidence>
<keyword evidence="22" id="KW-0443">Lipid metabolism</keyword>
<keyword evidence="20" id="KW-0007">Acetylation</keyword>
<dbReference type="GO" id="GO:0005737">
    <property type="term" value="C:cytoplasm"/>
    <property type="evidence" value="ECO:0007669"/>
    <property type="project" value="UniProtKB-SubCell"/>
</dbReference>
<keyword evidence="18" id="KW-0862">Zinc</keyword>
<dbReference type="FunFam" id="3.40.50.10190:FF:000025">
    <property type="entry name" value="Breast cancer type 1 susceptibility protein homolog"/>
    <property type="match status" value="1"/>
</dbReference>
<dbReference type="Proteomes" id="UP000694410">
    <property type="component" value="Unplaced"/>
</dbReference>
<dbReference type="SMART" id="SM00184">
    <property type="entry name" value="RING"/>
    <property type="match status" value="1"/>
</dbReference>
<evidence type="ECO:0000259" key="36">
    <source>
        <dbReference type="PROSITE" id="PS50172"/>
    </source>
</evidence>
<evidence type="ECO:0000256" key="21">
    <source>
        <dbReference type="ARBA" id="ARBA00023015"/>
    </source>
</evidence>
<evidence type="ECO:0000256" key="32">
    <source>
        <dbReference type="PROSITE-ProRule" id="PRU00175"/>
    </source>
</evidence>